<organism evidence="1 2">
    <name type="scientific">Caballeronia choica</name>
    <dbReference type="NCBI Taxonomy" id="326476"/>
    <lineage>
        <taxon>Bacteria</taxon>
        <taxon>Pseudomonadati</taxon>
        <taxon>Pseudomonadota</taxon>
        <taxon>Betaproteobacteria</taxon>
        <taxon>Burkholderiales</taxon>
        <taxon>Burkholderiaceae</taxon>
        <taxon>Caballeronia</taxon>
    </lineage>
</organism>
<evidence type="ECO:0000313" key="2">
    <source>
        <dbReference type="Proteomes" id="UP000054770"/>
    </source>
</evidence>
<name>A0A158K9T9_9BURK</name>
<reference evidence="1" key="1">
    <citation type="submission" date="2016-01" db="EMBL/GenBank/DDBJ databases">
        <authorList>
            <person name="Peeters C."/>
        </authorList>
    </citation>
    <scope>NUCLEOTIDE SEQUENCE [LARGE SCALE GENOMIC DNA]</scope>
    <source>
        <strain evidence="1">LMG 22940</strain>
    </source>
</reference>
<dbReference type="Proteomes" id="UP000054770">
    <property type="component" value="Unassembled WGS sequence"/>
</dbReference>
<protein>
    <submittedName>
        <fullName evidence="1">Uncharacterized protein</fullName>
    </submittedName>
</protein>
<dbReference type="EMBL" id="FCON02000074">
    <property type="protein sequence ID" value="SAL77785.1"/>
    <property type="molecule type" value="Genomic_DNA"/>
</dbReference>
<gene>
    <name evidence="1" type="ORF">AWB68_05277</name>
</gene>
<keyword evidence="2" id="KW-1185">Reference proteome</keyword>
<sequence>MRFQRLHEVLQMMELAPGKRHGPVGRLTGRINAPR</sequence>
<evidence type="ECO:0000313" key="1">
    <source>
        <dbReference type="EMBL" id="SAL77785.1"/>
    </source>
</evidence>
<dbReference type="AlphaFoldDB" id="A0A158K9T9"/>
<proteinExistence type="predicted"/>
<comment type="caution">
    <text evidence="1">The sequence shown here is derived from an EMBL/GenBank/DDBJ whole genome shotgun (WGS) entry which is preliminary data.</text>
</comment>
<accession>A0A158K9T9</accession>